<gene>
    <name evidence="1" type="ORF">BDK51DRAFT_50406</name>
</gene>
<accession>A0A4P9W7Q2</accession>
<proteinExistence type="predicted"/>
<sequence>MGLGTDGDGVLAVDHGCGDGVDVADSGGAFVDLTILVVHPGIHRGVVADCGDVPVDGDGNLHNRGCSGDGGAGQHLLVSGLGGGVSDAAVDVAADGARGAVHLVAAGGLQVVVALGLAAGRVGDLRGVPTWNGGSIAVADRKSWCTDKRRASGIKAGCKIDVRVVTSSLGPRLRDESKLIAVLAQRRLGGVGGPVRDCSTSFVVTAGSVASASDSPIAVELDLGSLTAFDHWQLTACSCLASLPTLAVLDERLDDGLPADGP</sequence>
<evidence type="ECO:0000313" key="1">
    <source>
        <dbReference type="EMBL" id="RKO87415.1"/>
    </source>
</evidence>
<dbReference type="AlphaFoldDB" id="A0A4P9W7Q2"/>
<dbReference type="EMBL" id="KZ997437">
    <property type="protein sequence ID" value="RKO87415.1"/>
    <property type="molecule type" value="Genomic_DNA"/>
</dbReference>
<evidence type="ECO:0000313" key="2">
    <source>
        <dbReference type="Proteomes" id="UP000269721"/>
    </source>
</evidence>
<reference evidence="2" key="1">
    <citation type="journal article" date="2018" name="Nat. Microbiol.">
        <title>Leveraging single-cell genomics to expand the fungal tree of life.</title>
        <authorList>
            <person name="Ahrendt S.R."/>
            <person name="Quandt C.A."/>
            <person name="Ciobanu D."/>
            <person name="Clum A."/>
            <person name="Salamov A."/>
            <person name="Andreopoulos B."/>
            <person name="Cheng J.F."/>
            <person name="Woyke T."/>
            <person name="Pelin A."/>
            <person name="Henrissat B."/>
            <person name="Reynolds N.K."/>
            <person name="Benny G.L."/>
            <person name="Smith M.E."/>
            <person name="James T.Y."/>
            <person name="Grigoriev I.V."/>
        </authorList>
    </citation>
    <scope>NUCLEOTIDE SEQUENCE [LARGE SCALE GENOMIC DNA]</scope>
</reference>
<organism evidence="1 2">
    <name type="scientific">Blyttiomyces helicus</name>
    <dbReference type="NCBI Taxonomy" id="388810"/>
    <lineage>
        <taxon>Eukaryota</taxon>
        <taxon>Fungi</taxon>
        <taxon>Fungi incertae sedis</taxon>
        <taxon>Chytridiomycota</taxon>
        <taxon>Chytridiomycota incertae sedis</taxon>
        <taxon>Chytridiomycetes</taxon>
        <taxon>Chytridiomycetes incertae sedis</taxon>
        <taxon>Blyttiomyces</taxon>
    </lineage>
</organism>
<protein>
    <submittedName>
        <fullName evidence="1">Uncharacterized protein</fullName>
    </submittedName>
</protein>
<dbReference type="Proteomes" id="UP000269721">
    <property type="component" value="Unassembled WGS sequence"/>
</dbReference>
<name>A0A4P9W7Q2_9FUNG</name>
<keyword evidence="2" id="KW-1185">Reference proteome</keyword>